<evidence type="ECO:0000256" key="9">
    <source>
        <dbReference type="PROSITE-ProRule" id="PRU00284"/>
    </source>
</evidence>
<evidence type="ECO:0000256" key="10">
    <source>
        <dbReference type="SAM" id="MobiDB-lite"/>
    </source>
</evidence>
<feature type="transmembrane region" description="Helical" evidence="11">
    <location>
        <begin position="155"/>
        <end position="178"/>
    </location>
</feature>
<evidence type="ECO:0000256" key="11">
    <source>
        <dbReference type="SAM" id="Phobius"/>
    </source>
</evidence>
<feature type="region of interest" description="Disordered" evidence="10">
    <location>
        <begin position="201"/>
        <end position="223"/>
    </location>
</feature>
<comment type="subcellular location">
    <subcellularLocation>
        <location evidence="1">Cell membrane</location>
        <topology evidence="1">Multi-pass membrane protein</topology>
    </subcellularLocation>
</comment>
<dbReference type="GO" id="GO:0005886">
    <property type="term" value="C:plasma membrane"/>
    <property type="evidence" value="ECO:0007669"/>
    <property type="project" value="UniProtKB-SubCell"/>
</dbReference>
<dbReference type="Proteomes" id="UP000612585">
    <property type="component" value="Unassembled WGS sequence"/>
</dbReference>
<proteinExistence type="predicted"/>
<dbReference type="Pfam" id="PF00015">
    <property type="entry name" value="MCPsignal"/>
    <property type="match status" value="1"/>
</dbReference>
<keyword evidence="3" id="KW-0488">Methylation</keyword>
<protein>
    <submittedName>
        <fullName evidence="13">Chemotaxis protein</fullName>
    </submittedName>
</protein>
<keyword evidence="14" id="KW-1185">Reference proteome</keyword>
<dbReference type="GO" id="GO:0007165">
    <property type="term" value="P:signal transduction"/>
    <property type="evidence" value="ECO:0007669"/>
    <property type="project" value="UniProtKB-KW"/>
</dbReference>
<dbReference type="GO" id="GO:0006935">
    <property type="term" value="P:chemotaxis"/>
    <property type="evidence" value="ECO:0007669"/>
    <property type="project" value="UniProtKB-KW"/>
</dbReference>
<feature type="domain" description="Methyl-accepting transducer" evidence="12">
    <location>
        <begin position="197"/>
        <end position="425"/>
    </location>
</feature>
<evidence type="ECO:0000256" key="1">
    <source>
        <dbReference type="ARBA" id="ARBA00004651"/>
    </source>
</evidence>
<evidence type="ECO:0000256" key="4">
    <source>
        <dbReference type="ARBA" id="ARBA00022500"/>
    </source>
</evidence>
<comment type="caution">
    <text evidence="13">The sequence shown here is derived from an EMBL/GenBank/DDBJ whole genome shotgun (WGS) entry which is preliminary data.</text>
</comment>
<evidence type="ECO:0000313" key="14">
    <source>
        <dbReference type="Proteomes" id="UP000612585"/>
    </source>
</evidence>
<feature type="compositionally biased region" description="Basic and acidic residues" evidence="10">
    <location>
        <begin position="204"/>
        <end position="213"/>
    </location>
</feature>
<accession>A0A8J3ZGH4</accession>
<keyword evidence="8 9" id="KW-0807">Transducer</keyword>
<keyword evidence="4" id="KW-0145">Chemotaxis</keyword>
<evidence type="ECO:0000256" key="6">
    <source>
        <dbReference type="ARBA" id="ARBA00022989"/>
    </source>
</evidence>
<dbReference type="SMART" id="SM00283">
    <property type="entry name" value="MA"/>
    <property type="match status" value="1"/>
</dbReference>
<evidence type="ECO:0000259" key="12">
    <source>
        <dbReference type="PROSITE" id="PS50111"/>
    </source>
</evidence>
<dbReference type="PANTHER" id="PTHR32089">
    <property type="entry name" value="METHYL-ACCEPTING CHEMOTAXIS PROTEIN MCPB"/>
    <property type="match status" value="1"/>
</dbReference>
<organism evidence="13 14">
    <name type="scientific">Virgisporangium aurantiacum</name>
    <dbReference type="NCBI Taxonomy" id="175570"/>
    <lineage>
        <taxon>Bacteria</taxon>
        <taxon>Bacillati</taxon>
        <taxon>Actinomycetota</taxon>
        <taxon>Actinomycetes</taxon>
        <taxon>Micromonosporales</taxon>
        <taxon>Micromonosporaceae</taxon>
        <taxon>Virgisporangium</taxon>
    </lineage>
</organism>
<feature type="transmembrane region" description="Helical" evidence="11">
    <location>
        <begin position="119"/>
        <end position="140"/>
    </location>
</feature>
<evidence type="ECO:0000313" key="13">
    <source>
        <dbReference type="EMBL" id="GIJ63421.1"/>
    </source>
</evidence>
<keyword evidence="5 11" id="KW-0812">Transmembrane</keyword>
<keyword evidence="6 11" id="KW-1133">Transmembrane helix</keyword>
<dbReference type="RefSeq" id="WP_239152771.1">
    <property type="nucleotide sequence ID" value="NZ_BOPG01000094.1"/>
</dbReference>
<dbReference type="EMBL" id="BOPG01000094">
    <property type="protein sequence ID" value="GIJ63421.1"/>
    <property type="molecule type" value="Genomic_DNA"/>
</dbReference>
<evidence type="ECO:0000256" key="3">
    <source>
        <dbReference type="ARBA" id="ARBA00022481"/>
    </source>
</evidence>
<sequence>MAFRDLVPEIRLSDTAFAARHRALRVILWLHVPLVAGVAVFSGEGTTGHHRSVPWALVVLILLCALIGDMPRSHRGRAITVSVGLLLGAYGLVHAGGGLTDLHFHFFVVLALVGLYQDWLPFAVAVSTVAFHHLAVGLVAPDQVFSDPRAQAHPFWWALLHAVFVLAMCAAQVVYWRFAAETQEETERVKAEAAQVAEQTLRQAADEASRREANAAQSAASELERSSGLARELEQVLTRVADTGNRLGSEAGDALLAFETTLSDAGTTVASGTAEIGSALATANRAVEAIDHLGAAVADISNIAGLIQAVADQTNLLALNATIEAARAGDIGKGFAVVAGEVKELASQTASATGRIETTVEDVKRQASNVTAAVREVSERLASVTSLQEHIRQVMAEQSEMTARTRDLVIAAAREVADSAAAARQ</sequence>
<dbReference type="AlphaFoldDB" id="A0A8J3ZGH4"/>
<evidence type="ECO:0000256" key="8">
    <source>
        <dbReference type="ARBA" id="ARBA00023224"/>
    </source>
</evidence>
<name>A0A8J3ZGH4_9ACTN</name>
<evidence type="ECO:0000256" key="5">
    <source>
        <dbReference type="ARBA" id="ARBA00022692"/>
    </source>
</evidence>
<evidence type="ECO:0000256" key="2">
    <source>
        <dbReference type="ARBA" id="ARBA00022475"/>
    </source>
</evidence>
<dbReference type="SUPFAM" id="SSF58104">
    <property type="entry name" value="Methyl-accepting chemotaxis protein (MCP) signaling domain"/>
    <property type="match status" value="1"/>
</dbReference>
<dbReference type="PANTHER" id="PTHR32089:SF39">
    <property type="entry name" value="METHYL-ACCEPTING CHEMOTAXIS PROTEIN HLYB"/>
    <property type="match status" value="1"/>
</dbReference>
<gene>
    <name evidence="13" type="ORF">Vau01_109370</name>
</gene>
<feature type="transmembrane region" description="Helical" evidence="11">
    <location>
        <begin position="23"/>
        <end position="41"/>
    </location>
</feature>
<feature type="transmembrane region" description="Helical" evidence="11">
    <location>
        <begin position="53"/>
        <end position="71"/>
    </location>
</feature>
<dbReference type="Gene3D" id="1.10.287.950">
    <property type="entry name" value="Methyl-accepting chemotaxis protein"/>
    <property type="match status" value="1"/>
</dbReference>
<dbReference type="PROSITE" id="PS50111">
    <property type="entry name" value="CHEMOTAXIS_TRANSDUC_2"/>
    <property type="match status" value="1"/>
</dbReference>
<reference evidence="13" key="1">
    <citation type="submission" date="2021-01" db="EMBL/GenBank/DDBJ databases">
        <title>Whole genome shotgun sequence of Virgisporangium aurantiacum NBRC 16421.</title>
        <authorList>
            <person name="Komaki H."/>
            <person name="Tamura T."/>
        </authorList>
    </citation>
    <scope>NUCLEOTIDE SEQUENCE</scope>
    <source>
        <strain evidence="13">NBRC 16421</strain>
    </source>
</reference>
<keyword evidence="2" id="KW-1003">Cell membrane</keyword>
<keyword evidence="7 11" id="KW-0472">Membrane</keyword>
<evidence type="ECO:0000256" key="7">
    <source>
        <dbReference type="ARBA" id="ARBA00023136"/>
    </source>
</evidence>
<feature type="transmembrane region" description="Helical" evidence="11">
    <location>
        <begin position="78"/>
        <end position="99"/>
    </location>
</feature>
<dbReference type="InterPro" id="IPR004089">
    <property type="entry name" value="MCPsignal_dom"/>
</dbReference>